<organism evidence="2 3">
    <name type="scientific">Actinoallomurus iriomotensis</name>
    <dbReference type="NCBI Taxonomy" id="478107"/>
    <lineage>
        <taxon>Bacteria</taxon>
        <taxon>Bacillati</taxon>
        <taxon>Actinomycetota</taxon>
        <taxon>Actinomycetes</taxon>
        <taxon>Streptosporangiales</taxon>
        <taxon>Thermomonosporaceae</taxon>
        <taxon>Actinoallomurus</taxon>
    </lineage>
</organism>
<accession>A0A9W6S3N2</accession>
<dbReference type="Gene3D" id="3.30.450.180">
    <property type="match status" value="1"/>
</dbReference>
<protein>
    <submittedName>
        <fullName evidence="2">Transcriptional regulator</fullName>
    </submittedName>
</protein>
<dbReference type="EMBL" id="BSTK01000006">
    <property type="protein sequence ID" value="GLY86489.1"/>
    <property type="molecule type" value="Genomic_DNA"/>
</dbReference>
<dbReference type="SMART" id="SM00530">
    <property type="entry name" value="HTH_XRE"/>
    <property type="match status" value="1"/>
</dbReference>
<dbReference type="Gene3D" id="1.10.260.40">
    <property type="entry name" value="lambda repressor-like DNA-binding domains"/>
    <property type="match status" value="1"/>
</dbReference>
<dbReference type="InterPro" id="IPR041413">
    <property type="entry name" value="MLTR_LBD"/>
</dbReference>
<reference evidence="2" key="1">
    <citation type="submission" date="2023-03" db="EMBL/GenBank/DDBJ databases">
        <title>Actinoallomurus iriomotensis NBRC 103684.</title>
        <authorList>
            <person name="Ichikawa N."/>
            <person name="Sato H."/>
            <person name="Tonouchi N."/>
        </authorList>
    </citation>
    <scope>NUCLEOTIDE SEQUENCE</scope>
    <source>
        <strain evidence="2">NBRC 103684</strain>
    </source>
</reference>
<dbReference type="Pfam" id="PF17765">
    <property type="entry name" value="MLTR_LBD"/>
    <property type="match status" value="1"/>
</dbReference>
<evidence type="ECO:0000259" key="1">
    <source>
        <dbReference type="SMART" id="SM00530"/>
    </source>
</evidence>
<evidence type="ECO:0000313" key="3">
    <source>
        <dbReference type="Proteomes" id="UP001165074"/>
    </source>
</evidence>
<dbReference type="CDD" id="cd00093">
    <property type="entry name" value="HTH_XRE"/>
    <property type="match status" value="1"/>
</dbReference>
<dbReference type="GO" id="GO:0003677">
    <property type="term" value="F:DNA binding"/>
    <property type="evidence" value="ECO:0007669"/>
    <property type="project" value="InterPro"/>
</dbReference>
<dbReference type="PANTHER" id="PTHR35010">
    <property type="entry name" value="BLL4672 PROTEIN-RELATED"/>
    <property type="match status" value="1"/>
</dbReference>
<evidence type="ECO:0000313" key="2">
    <source>
        <dbReference type="EMBL" id="GLY86489.1"/>
    </source>
</evidence>
<dbReference type="Pfam" id="PF13560">
    <property type="entry name" value="HTH_31"/>
    <property type="match status" value="1"/>
</dbReference>
<feature type="domain" description="HTH cro/C1-type" evidence="1">
    <location>
        <begin position="9"/>
        <end position="81"/>
    </location>
</feature>
<dbReference type="AlphaFoldDB" id="A0A9W6S3N2"/>
<dbReference type="PANTHER" id="PTHR35010:SF2">
    <property type="entry name" value="BLL4672 PROTEIN"/>
    <property type="match status" value="1"/>
</dbReference>
<dbReference type="SUPFAM" id="SSF47413">
    <property type="entry name" value="lambda repressor-like DNA-binding domains"/>
    <property type="match status" value="1"/>
</dbReference>
<keyword evidence="3" id="KW-1185">Reference proteome</keyword>
<sequence>MDKHALAAFLRSRREQIPPEDVGLPRGSRRRTPGLRREEVAQLAHISTDHYSRLEQARGRHPSRQVLLGIARALRLSDQERSHLFSLAGELEHDRGRLPSREVAPSTAALLDRLTDVPALVVDDTCRVLAWNPLAAALFEDFSALRAADRNVLRRLFLRPDRAVYGITDHRRLVTTAVSYLRVATTRYPDSAELRALIAELLAGSADFARLWNSQELRIEHHARQVFQHPQVGPIELDFDILTVPDLDQQVILFTAEPGSDSYQNLQLLKIIGTPAVGQVSSSQKGAAESIGRA</sequence>
<dbReference type="InterPro" id="IPR010982">
    <property type="entry name" value="Lambda_DNA-bd_dom_sf"/>
</dbReference>
<gene>
    <name evidence="2" type="ORF">Airi02_044180</name>
</gene>
<name>A0A9W6S3N2_9ACTN</name>
<dbReference type="RefSeq" id="WP_285574610.1">
    <property type="nucleotide sequence ID" value="NZ_BSTK01000006.1"/>
</dbReference>
<comment type="caution">
    <text evidence="2">The sequence shown here is derived from an EMBL/GenBank/DDBJ whole genome shotgun (WGS) entry which is preliminary data.</text>
</comment>
<proteinExistence type="predicted"/>
<dbReference type="Proteomes" id="UP001165074">
    <property type="component" value="Unassembled WGS sequence"/>
</dbReference>
<dbReference type="InterPro" id="IPR001387">
    <property type="entry name" value="Cro/C1-type_HTH"/>
</dbReference>